<evidence type="ECO:0000313" key="8">
    <source>
        <dbReference type="EMBL" id="PSK81012.1"/>
    </source>
</evidence>
<dbReference type="EMBL" id="FWFY01000016">
    <property type="protein sequence ID" value="SLN68807.1"/>
    <property type="molecule type" value="Genomic_DNA"/>
</dbReference>
<accession>A0A1X7A2N7</accession>
<evidence type="ECO:0000256" key="3">
    <source>
        <dbReference type="ARBA" id="ARBA00022688"/>
    </source>
</evidence>
<dbReference type="Proteomes" id="UP000240624">
    <property type="component" value="Unassembled WGS sequence"/>
</dbReference>
<evidence type="ECO:0000313" key="9">
    <source>
        <dbReference type="EMBL" id="SLN68807.1"/>
    </source>
</evidence>
<feature type="domain" description="COQ9 C-terminal" evidence="7">
    <location>
        <begin position="131"/>
        <end position="201"/>
    </location>
</feature>
<dbReference type="Gene3D" id="1.10.357.10">
    <property type="entry name" value="Tetracycline Repressor, domain 2"/>
    <property type="match status" value="1"/>
</dbReference>
<dbReference type="NCBIfam" id="TIGR02396">
    <property type="entry name" value="diverge_rpsU"/>
    <property type="match status" value="1"/>
</dbReference>
<keyword evidence="11" id="KW-1185">Reference proteome</keyword>
<reference evidence="8 11" key="2">
    <citation type="submission" date="2018-03" db="EMBL/GenBank/DDBJ databases">
        <title>Genomic Encyclopedia of Archaeal and Bacterial Type Strains, Phase II (KMG-II): from individual species to whole genera.</title>
        <authorList>
            <person name="Goeker M."/>
        </authorList>
    </citation>
    <scope>NUCLEOTIDE SEQUENCE [LARGE SCALE GENOMIC DNA]</scope>
    <source>
        <strain evidence="8 11">DSM 29956</strain>
    </source>
</reference>
<dbReference type="Pfam" id="PF08511">
    <property type="entry name" value="COQ9"/>
    <property type="match status" value="1"/>
</dbReference>
<dbReference type="OrthoDB" id="7201143at2"/>
<organism evidence="9 10">
    <name type="scientific">Limimaricola soesokkakensis</name>
    <dbReference type="NCBI Taxonomy" id="1343159"/>
    <lineage>
        <taxon>Bacteria</taxon>
        <taxon>Pseudomonadati</taxon>
        <taxon>Pseudomonadota</taxon>
        <taxon>Alphaproteobacteria</taxon>
        <taxon>Rhodobacterales</taxon>
        <taxon>Paracoccaceae</taxon>
        <taxon>Limimaricola</taxon>
    </lineage>
</organism>
<dbReference type="InterPro" id="IPR013718">
    <property type="entry name" value="COQ9_C"/>
</dbReference>
<evidence type="ECO:0000256" key="2">
    <source>
        <dbReference type="ARBA" id="ARBA00010766"/>
    </source>
</evidence>
<proteinExistence type="inferred from homology"/>
<evidence type="ECO:0000256" key="1">
    <source>
        <dbReference type="ARBA" id="ARBA00004749"/>
    </source>
</evidence>
<sequence length="246" mass="27113">MTNPYFDGTDSDASESGRAEDPEIARLLDAILPHVAFDGWSEAAFRAAAHETGMTVPQGHALCPRGAIDLAVALHDAGDRAMVEAVRAADLTAMRYRDRVAFALRARIEAVRDKEALRRATALFALPHHAAEGSRLLWRTADAIWTALGDASDDVNWYTKRATLSGVWASVVLYWLGDDSLDHQATWSFIDRRIDDVMRIESAKARANKSVLLKPLTGALSFLFSGVHAPHHKPPMDLPGHWSPRR</sequence>
<evidence type="ECO:0000256" key="6">
    <source>
        <dbReference type="ARBA" id="ARBA00058104"/>
    </source>
</evidence>
<name>A0A1X7A2N7_9RHOB</name>
<evidence type="ECO:0000256" key="4">
    <source>
        <dbReference type="ARBA" id="ARBA00022946"/>
    </source>
</evidence>
<reference evidence="9 10" key="1">
    <citation type="submission" date="2017-03" db="EMBL/GenBank/DDBJ databases">
        <authorList>
            <person name="Afonso C.L."/>
            <person name="Miller P.J."/>
            <person name="Scott M.A."/>
            <person name="Spackman E."/>
            <person name="Goraichik I."/>
            <person name="Dimitrov K.M."/>
            <person name="Suarez D.L."/>
            <person name="Swayne D.E."/>
        </authorList>
    </citation>
    <scope>NUCLEOTIDE SEQUENCE [LARGE SCALE GENOMIC DNA]</scope>
    <source>
        <strain evidence="9 10">CECT 8367</strain>
    </source>
</reference>
<comment type="function">
    <text evidence="6">Membrane-associated protein that warps the membrane surface to access and bind aromatic isoprenes with high specificity, including ubiquinone (CoQ) isoprene intermediates and presents them directly to COQ7, therefore facilitating the COQ7-mediated hydroxylase step. Participates in the biosynthesis of coenzyme Q, also named ubiquinone, an essential lipid-soluble electron transporter for aerobic cellular respiration.</text>
</comment>
<evidence type="ECO:0000256" key="5">
    <source>
        <dbReference type="ARBA" id="ARBA00023121"/>
    </source>
</evidence>
<dbReference type="Proteomes" id="UP000193495">
    <property type="component" value="Unassembled WGS sequence"/>
</dbReference>
<dbReference type="PANTHER" id="PTHR21427">
    <property type="entry name" value="UBIQUINONE BIOSYNTHESIS PROTEIN COQ9, MITOCHONDRIAL"/>
    <property type="match status" value="1"/>
</dbReference>
<dbReference type="AlphaFoldDB" id="A0A1X7A2N7"/>
<keyword evidence="5" id="KW-0446">Lipid-binding</keyword>
<dbReference type="RefSeq" id="WP_085897752.1">
    <property type="nucleotide sequence ID" value="NZ_FWFY01000016.1"/>
</dbReference>
<dbReference type="GO" id="GO:0006744">
    <property type="term" value="P:ubiquinone biosynthetic process"/>
    <property type="evidence" value="ECO:0007669"/>
    <property type="project" value="UniProtKB-KW"/>
</dbReference>
<dbReference type="PANTHER" id="PTHR21427:SF19">
    <property type="entry name" value="UBIQUINONE BIOSYNTHESIS PROTEIN COQ9, MITOCHONDRIAL"/>
    <property type="match status" value="1"/>
</dbReference>
<keyword evidence="8" id="KW-0830">Ubiquinone</keyword>
<dbReference type="GO" id="GO:0008289">
    <property type="term" value="F:lipid binding"/>
    <property type="evidence" value="ECO:0007669"/>
    <property type="project" value="UniProtKB-KW"/>
</dbReference>
<keyword evidence="3" id="KW-0831">Ubiquinone biosynthesis</keyword>
<dbReference type="InterPro" id="IPR012762">
    <property type="entry name" value="Ubiq_biosynth_COQ9"/>
</dbReference>
<protein>
    <submittedName>
        <fullName evidence="8">Ubiquinone biosynthesis protein COQ9</fullName>
    </submittedName>
</protein>
<dbReference type="EMBL" id="PYGB01000018">
    <property type="protein sequence ID" value="PSK81012.1"/>
    <property type="molecule type" value="Genomic_DNA"/>
</dbReference>
<evidence type="ECO:0000313" key="10">
    <source>
        <dbReference type="Proteomes" id="UP000193495"/>
    </source>
</evidence>
<evidence type="ECO:0000313" key="11">
    <source>
        <dbReference type="Proteomes" id="UP000240624"/>
    </source>
</evidence>
<evidence type="ECO:0000259" key="7">
    <source>
        <dbReference type="Pfam" id="PF08511"/>
    </source>
</evidence>
<keyword evidence="4" id="KW-0809">Transit peptide</keyword>
<gene>
    <name evidence="8" type="ORF">CLV79_11843</name>
    <name evidence="9" type="ORF">LOS8367_03447</name>
</gene>
<comment type="similarity">
    <text evidence="2">Belongs to the COQ9 family.</text>
</comment>
<comment type="pathway">
    <text evidence="1">Cofactor biosynthesis; ubiquinone biosynthesis.</text>
</comment>